<comment type="caution">
    <text evidence="2">The sequence shown here is derived from an EMBL/GenBank/DDBJ whole genome shotgun (WGS) entry which is preliminary data.</text>
</comment>
<evidence type="ECO:0000313" key="2">
    <source>
        <dbReference type="EMBL" id="POG79411.1"/>
    </source>
</evidence>
<gene>
    <name evidence="2" type="ORF">GLOIN_2v1472408</name>
</gene>
<evidence type="ECO:0000313" key="3">
    <source>
        <dbReference type="Proteomes" id="UP000018888"/>
    </source>
</evidence>
<keyword evidence="3" id="KW-1185">Reference proteome</keyword>
<protein>
    <submittedName>
        <fullName evidence="2">Uncharacterized protein</fullName>
    </submittedName>
</protein>
<sequence>MKKATNSTLTHGESRFPKGPHFHEEQFYSRLTHSALKQNKNVKNVNSQRLCVNYTVTIHKYNKSIGELNPELKQMMDPPPDIQKRYYYKEYSNLKLDVHRSPKQIERWNCLTKSTLNHEYYHNKITSIILDTKCVRTPHPALFKQIQHLPEKHSGFEKRKRHKRRIKNWIRRNRKRNKLKKQFPPLPPGTPGDLRIYTYYKNTYNINLFDYKVRKRFDPNPTTTSLTPLRDLSSLNAIALLSTTLTPFSDVFLHLTTTHIVLNSTKNPTRKSEKNFYYESHRPGGGYATHQNNKDLQDELHGTTQNLQTTEVL</sequence>
<feature type="compositionally biased region" description="Polar residues" evidence="1">
    <location>
        <begin position="1"/>
        <end position="11"/>
    </location>
</feature>
<evidence type="ECO:0000256" key="1">
    <source>
        <dbReference type="SAM" id="MobiDB-lite"/>
    </source>
</evidence>
<accession>A0A2P4QP28</accession>
<feature type="region of interest" description="Disordered" evidence="1">
    <location>
        <begin position="1"/>
        <end position="20"/>
    </location>
</feature>
<dbReference type="EMBL" id="AUPC02000025">
    <property type="protein sequence ID" value="POG79411.1"/>
    <property type="molecule type" value="Genomic_DNA"/>
</dbReference>
<proteinExistence type="predicted"/>
<dbReference type="AlphaFoldDB" id="A0A2P4QP28"/>
<dbReference type="Proteomes" id="UP000018888">
    <property type="component" value="Unassembled WGS sequence"/>
</dbReference>
<reference evidence="2 3" key="1">
    <citation type="journal article" date="2013" name="Proc. Natl. Acad. Sci. U.S.A.">
        <title>Genome of an arbuscular mycorrhizal fungus provides insight into the oldest plant symbiosis.</title>
        <authorList>
            <person name="Tisserant E."/>
            <person name="Malbreil M."/>
            <person name="Kuo A."/>
            <person name="Kohler A."/>
            <person name="Symeonidi A."/>
            <person name="Balestrini R."/>
            <person name="Charron P."/>
            <person name="Duensing N."/>
            <person name="Frei Dit Frey N."/>
            <person name="Gianinazzi-Pearson V."/>
            <person name="Gilbert L.B."/>
            <person name="Handa Y."/>
            <person name="Herr J.R."/>
            <person name="Hijri M."/>
            <person name="Koul R."/>
            <person name="Kawaguchi M."/>
            <person name="Krajinski F."/>
            <person name="Lammers P.J."/>
            <person name="Masclaux F.G."/>
            <person name="Murat C."/>
            <person name="Morin E."/>
            <person name="Ndikumana S."/>
            <person name="Pagni M."/>
            <person name="Petitpierre D."/>
            <person name="Requena N."/>
            <person name="Rosikiewicz P."/>
            <person name="Riley R."/>
            <person name="Saito K."/>
            <person name="San Clemente H."/>
            <person name="Shapiro H."/>
            <person name="van Tuinen D."/>
            <person name="Becard G."/>
            <person name="Bonfante P."/>
            <person name="Paszkowski U."/>
            <person name="Shachar-Hill Y.Y."/>
            <person name="Tuskan G.A."/>
            <person name="Young P.W."/>
            <person name="Sanders I.R."/>
            <person name="Henrissat B."/>
            <person name="Rensing S.A."/>
            <person name="Grigoriev I.V."/>
            <person name="Corradi N."/>
            <person name="Roux C."/>
            <person name="Martin F."/>
        </authorList>
    </citation>
    <scope>NUCLEOTIDE SEQUENCE [LARGE SCALE GENOMIC DNA]</scope>
    <source>
        <strain evidence="2 3">DAOM 197198</strain>
    </source>
</reference>
<organism evidence="2 3">
    <name type="scientific">Rhizophagus irregularis (strain DAOM 181602 / DAOM 197198 / MUCL 43194)</name>
    <name type="common">Arbuscular mycorrhizal fungus</name>
    <name type="synonym">Glomus intraradices</name>
    <dbReference type="NCBI Taxonomy" id="747089"/>
    <lineage>
        <taxon>Eukaryota</taxon>
        <taxon>Fungi</taxon>
        <taxon>Fungi incertae sedis</taxon>
        <taxon>Mucoromycota</taxon>
        <taxon>Glomeromycotina</taxon>
        <taxon>Glomeromycetes</taxon>
        <taxon>Glomerales</taxon>
        <taxon>Glomeraceae</taxon>
        <taxon>Rhizophagus</taxon>
    </lineage>
</organism>
<name>A0A2P4QP28_RHIID</name>
<dbReference type="VEuPathDB" id="FungiDB:RhiirFUN_024390"/>
<reference evidence="2 3" key="2">
    <citation type="journal article" date="2018" name="New Phytol.">
        <title>High intraspecific genome diversity in the model arbuscular mycorrhizal symbiont Rhizophagus irregularis.</title>
        <authorList>
            <person name="Chen E.C.H."/>
            <person name="Morin E."/>
            <person name="Beaudet D."/>
            <person name="Noel J."/>
            <person name="Yildirir G."/>
            <person name="Ndikumana S."/>
            <person name="Charron P."/>
            <person name="St-Onge C."/>
            <person name="Giorgi J."/>
            <person name="Kruger M."/>
            <person name="Marton T."/>
            <person name="Ropars J."/>
            <person name="Grigoriev I.V."/>
            <person name="Hainaut M."/>
            <person name="Henrissat B."/>
            <person name="Roux C."/>
            <person name="Martin F."/>
            <person name="Corradi N."/>
        </authorList>
    </citation>
    <scope>NUCLEOTIDE SEQUENCE [LARGE SCALE GENOMIC DNA]</scope>
    <source>
        <strain evidence="2 3">DAOM 197198</strain>
    </source>
</reference>